<dbReference type="RefSeq" id="WP_095718500.1">
    <property type="nucleotide sequence ID" value="NZ_NTGA01000019.1"/>
</dbReference>
<name>A0A2A2WPH7_9ACTN</name>
<protein>
    <submittedName>
        <fullName evidence="3">Patatin</fullName>
    </submittedName>
</protein>
<dbReference type="Pfam" id="PF01734">
    <property type="entry name" value="Patatin"/>
    <property type="match status" value="1"/>
</dbReference>
<evidence type="ECO:0000256" key="1">
    <source>
        <dbReference type="ARBA" id="ARBA00023098"/>
    </source>
</evidence>
<feature type="domain" description="PNPLA" evidence="2">
    <location>
        <begin position="6"/>
        <end position="202"/>
    </location>
</feature>
<keyword evidence="1" id="KW-0443">Lipid metabolism</keyword>
<reference evidence="4" key="1">
    <citation type="submission" date="2017-09" db="EMBL/GenBank/DDBJ databases">
        <authorList>
            <person name="Zhang Y."/>
            <person name="Huang X."/>
            <person name="Liu J."/>
            <person name="Lu L."/>
            <person name="Peng K."/>
        </authorList>
    </citation>
    <scope>NUCLEOTIDE SEQUENCE [LARGE SCALE GENOMIC DNA]</scope>
    <source>
        <strain evidence="4">S-XJ-1</strain>
    </source>
</reference>
<dbReference type="EMBL" id="NTGA01000019">
    <property type="protein sequence ID" value="PAY22864.1"/>
    <property type="molecule type" value="Genomic_DNA"/>
</dbReference>
<dbReference type="InterPro" id="IPR016035">
    <property type="entry name" value="Acyl_Trfase/lysoPLipase"/>
</dbReference>
<keyword evidence="4" id="KW-1185">Reference proteome</keyword>
<dbReference type="GO" id="GO:0006629">
    <property type="term" value="P:lipid metabolic process"/>
    <property type="evidence" value="ECO:0007669"/>
    <property type="project" value="UniProtKB-KW"/>
</dbReference>
<dbReference type="Gene3D" id="3.40.1090.10">
    <property type="entry name" value="Cytosolic phospholipase A2 catalytic domain"/>
    <property type="match status" value="1"/>
</dbReference>
<evidence type="ECO:0000259" key="2">
    <source>
        <dbReference type="Pfam" id="PF01734"/>
    </source>
</evidence>
<evidence type="ECO:0000313" key="4">
    <source>
        <dbReference type="Proteomes" id="UP000218810"/>
    </source>
</evidence>
<dbReference type="OrthoDB" id="2339873at2"/>
<dbReference type="AlphaFoldDB" id="A0A2A2WPH7"/>
<accession>A0A2A2WPH7</accession>
<dbReference type="Proteomes" id="UP000218810">
    <property type="component" value="Unassembled WGS sequence"/>
</dbReference>
<comment type="caution">
    <text evidence="3">The sequence shown here is derived from an EMBL/GenBank/DDBJ whole genome shotgun (WGS) entry which is preliminary data.</text>
</comment>
<gene>
    <name evidence="3" type="ORF">CEY15_11075</name>
</gene>
<dbReference type="InterPro" id="IPR002641">
    <property type="entry name" value="PNPLA_dom"/>
</dbReference>
<sequence>MTRTALVLGCGGTIGGAWAIAAMHALAEQTGFDPRDADVLLGTSAGAELVTMVGGGVGVDELVDMQRGRAQDPRLREHIASTPPGRPPLPRPPLLNPGLLRTHSGLAAYAGIAPSGRGDLGWLQRLAEGFEVGPWLPHPAARMVAYDIRAGERVVFGAPGSPIATVGEALRASWSTPGWMTPVPIGNRIFVDGGMGSTASVDLLAPEDADLIYVIAPMASTPGVRVPGPGGRLEHRLIRRPMSAQLAAEIAVVRARGTTVVPILPTAADLAGLGAHFMSRTRRVAAFEFSMRTAPDTVRMALSEAGVGA</sequence>
<evidence type="ECO:0000313" key="3">
    <source>
        <dbReference type="EMBL" id="PAY22864.1"/>
    </source>
</evidence>
<proteinExistence type="predicted"/>
<organism evidence="3 4">
    <name type="scientific">Dietzia natronolimnaea</name>
    <dbReference type="NCBI Taxonomy" id="161920"/>
    <lineage>
        <taxon>Bacteria</taxon>
        <taxon>Bacillati</taxon>
        <taxon>Actinomycetota</taxon>
        <taxon>Actinomycetes</taxon>
        <taxon>Mycobacteriales</taxon>
        <taxon>Dietziaceae</taxon>
        <taxon>Dietzia</taxon>
    </lineage>
</organism>
<dbReference type="SUPFAM" id="SSF52151">
    <property type="entry name" value="FabD/lysophospholipase-like"/>
    <property type="match status" value="1"/>
</dbReference>